<organism evidence="1 2">
    <name type="scientific">Legionella cardiaca</name>
    <dbReference type="NCBI Taxonomy" id="1071983"/>
    <lineage>
        <taxon>Bacteria</taxon>
        <taxon>Pseudomonadati</taxon>
        <taxon>Pseudomonadota</taxon>
        <taxon>Gammaproteobacteria</taxon>
        <taxon>Legionellales</taxon>
        <taxon>Legionellaceae</taxon>
        <taxon>Legionella</taxon>
    </lineage>
</organism>
<dbReference type="EMBL" id="CP119078">
    <property type="protein sequence ID" value="WED42364.1"/>
    <property type="molecule type" value="Genomic_DNA"/>
</dbReference>
<dbReference type="Proteomes" id="UP001222087">
    <property type="component" value="Chromosome"/>
</dbReference>
<protein>
    <submittedName>
        <fullName evidence="1">Uncharacterized protein</fullName>
    </submittedName>
</protein>
<name>A0ABY8ANU4_9GAMM</name>
<keyword evidence="2" id="KW-1185">Reference proteome</keyword>
<accession>A0ABY8ANU4</accession>
<proteinExistence type="predicted"/>
<evidence type="ECO:0000313" key="1">
    <source>
        <dbReference type="EMBL" id="WED42364.1"/>
    </source>
</evidence>
<dbReference type="RefSeq" id="WP_275088187.1">
    <property type="nucleotide sequence ID" value="NZ_CP119078.1"/>
</dbReference>
<sequence>MHLPGFTPVNNFGVHKNEARNGIKLDLIGENDAMKNYSSGQTPSISRHISKNVFFTDAEIFSYQSFARSVFWNTPIPQLKDHATIEGNDLNHKVEL</sequence>
<evidence type="ECO:0000313" key="2">
    <source>
        <dbReference type="Proteomes" id="UP001222087"/>
    </source>
</evidence>
<reference evidence="1 2" key="1">
    <citation type="submission" date="2023-02" db="EMBL/GenBank/DDBJ databases">
        <title>Genome Sequence of L. cardiaca H63T.</title>
        <authorList>
            <person name="Lopez A.E."/>
            <person name="Cianciotto N.P."/>
        </authorList>
    </citation>
    <scope>NUCLEOTIDE SEQUENCE [LARGE SCALE GENOMIC DNA]</scope>
    <source>
        <strain evidence="1 2">H63</strain>
    </source>
</reference>
<gene>
    <name evidence="1" type="ORF">PXX05_10590</name>
</gene>